<dbReference type="SMART" id="SM00398">
    <property type="entry name" value="HMG"/>
    <property type="match status" value="2"/>
</dbReference>
<feature type="chain" id="PRO_5043271362" description="HMG box domain-containing protein" evidence="3">
    <location>
        <begin position="26"/>
        <end position="230"/>
    </location>
</feature>
<reference evidence="5" key="1">
    <citation type="submission" date="2022-10" db="EMBL/GenBank/DDBJ databases">
        <authorList>
            <person name="Chen Y."/>
            <person name="Dougan E. K."/>
            <person name="Chan C."/>
            <person name="Rhodes N."/>
            <person name="Thang M."/>
        </authorList>
    </citation>
    <scope>NUCLEOTIDE SEQUENCE</scope>
</reference>
<dbReference type="AlphaFoldDB" id="A0A9P1DAK8"/>
<dbReference type="InterPro" id="IPR009071">
    <property type="entry name" value="HMG_box_dom"/>
</dbReference>
<dbReference type="InterPro" id="IPR050342">
    <property type="entry name" value="HMGB"/>
</dbReference>
<dbReference type="GO" id="GO:0006357">
    <property type="term" value="P:regulation of transcription by RNA polymerase II"/>
    <property type="evidence" value="ECO:0007669"/>
    <property type="project" value="TreeGrafter"/>
</dbReference>
<evidence type="ECO:0000256" key="2">
    <source>
        <dbReference type="PROSITE-ProRule" id="PRU00267"/>
    </source>
</evidence>
<sequence>MGRTMRRMGGPLPLLLSLGVALCAATCTLRTAFITTQSVPTSPPLIARSARKATGDELVPPKRPASSYMSWLNDNRESIVEKLGTNSVTLVAKEAGQQWKKLSAAKKKPYEAAWVKAKAKYAKDLEDFKAAGGVILKPEKRTSRTRSTRAKRDPNMPKRPLSSYMLWLQDNRASIVKSMPAGHKVTDVMREAGAQWSKLTAAKKKKYEKAAADAKAKYLEEMEEYKGQNP</sequence>
<evidence type="ECO:0000313" key="6">
    <source>
        <dbReference type="EMBL" id="CAL4793508.1"/>
    </source>
</evidence>
<dbReference type="EMBL" id="CAMXCT010003779">
    <property type="protein sequence ID" value="CAI4006196.1"/>
    <property type="molecule type" value="Genomic_DNA"/>
</dbReference>
<protein>
    <recommendedName>
        <fullName evidence="4">HMG box domain-containing protein</fullName>
    </recommendedName>
</protein>
<dbReference type="Proteomes" id="UP001152797">
    <property type="component" value="Unassembled WGS sequence"/>
</dbReference>
<dbReference type="OrthoDB" id="1919336at2759"/>
<dbReference type="Gene3D" id="1.10.30.10">
    <property type="entry name" value="High mobility group box domain"/>
    <property type="match status" value="2"/>
</dbReference>
<feature type="DNA-binding region" description="HMG box" evidence="2">
    <location>
        <begin position="61"/>
        <end position="129"/>
    </location>
</feature>
<feature type="signal peptide" evidence="3">
    <location>
        <begin position="1"/>
        <end position="25"/>
    </location>
</feature>
<dbReference type="Pfam" id="PF00505">
    <property type="entry name" value="HMG_box"/>
    <property type="match status" value="2"/>
</dbReference>
<evidence type="ECO:0000313" key="5">
    <source>
        <dbReference type="EMBL" id="CAI4006196.1"/>
    </source>
</evidence>
<proteinExistence type="predicted"/>
<dbReference type="GO" id="GO:0003677">
    <property type="term" value="F:DNA binding"/>
    <property type="evidence" value="ECO:0007669"/>
    <property type="project" value="UniProtKB-UniRule"/>
</dbReference>
<evidence type="ECO:0000256" key="1">
    <source>
        <dbReference type="ARBA" id="ARBA00023125"/>
    </source>
</evidence>
<dbReference type="SUPFAM" id="SSF47095">
    <property type="entry name" value="HMG-box"/>
    <property type="match status" value="2"/>
</dbReference>
<evidence type="ECO:0000256" key="3">
    <source>
        <dbReference type="SAM" id="SignalP"/>
    </source>
</evidence>
<dbReference type="PANTHER" id="PTHR48112">
    <property type="entry name" value="HIGH MOBILITY GROUP PROTEIN DSP1"/>
    <property type="match status" value="1"/>
</dbReference>
<feature type="domain" description="HMG box" evidence="4">
    <location>
        <begin position="61"/>
        <end position="129"/>
    </location>
</feature>
<feature type="domain" description="HMG box" evidence="4">
    <location>
        <begin position="157"/>
        <end position="226"/>
    </location>
</feature>
<dbReference type="EMBL" id="CAMXCT030003779">
    <property type="protein sequence ID" value="CAL4793508.1"/>
    <property type="molecule type" value="Genomic_DNA"/>
</dbReference>
<evidence type="ECO:0000259" key="4">
    <source>
        <dbReference type="PROSITE" id="PS50118"/>
    </source>
</evidence>
<keyword evidence="3" id="KW-0732">Signal</keyword>
<keyword evidence="2" id="KW-0539">Nucleus</keyword>
<keyword evidence="1 2" id="KW-0238">DNA-binding</keyword>
<feature type="DNA-binding region" description="HMG box" evidence="2">
    <location>
        <begin position="157"/>
        <end position="226"/>
    </location>
</feature>
<reference evidence="6 7" key="2">
    <citation type="submission" date="2024-05" db="EMBL/GenBank/DDBJ databases">
        <authorList>
            <person name="Chen Y."/>
            <person name="Shah S."/>
            <person name="Dougan E. K."/>
            <person name="Thang M."/>
            <person name="Chan C."/>
        </authorList>
    </citation>
    <scope>NUCLEOTIDE SEQUENCE [LARGE SCALE GENOMIC DNA]</scope>
</reference>
<dbReference type="PROSITE" id="PS50118">
    <property type="entry name" value="HMG_BOX_2"/>
    <property type="match status" value="2"/>
</dbReference>
<accession>A0A9P1DAK8</accession>
<dbReference type="EMBL" id="CAMXCT020003779">
    <property type="protein sequence ID" value="CAL1159571.1"/>
    <property type="molecule type" value="Genomic_DNA"/>
</dbReference>
<gene>
    <name evidence="5" type="ORF">C1SCF055_LOCUS31856</name>
</gene>
<dbReference type="InterPro" id="IPR036910">
    <property type="entry name" value="HMG_box_dom_sf"/>
</dbReference>
<organism evidence="5">
    <name type="scientific">Cladocopium goreaui</name>
    <dbReference type="NCBI Taxonomy" id="2562237"/>
    <lineage>
        <taxon>Eukaryota</taxon>
        <taxon>Sar</taxon>
        <taxon>Alveolata</taxon>
        <taxon>Dinophyceae</taxon>
        <taxon>Suessiales</taxon>
        <taxon>Symbiodiniaceae</taxon>
        <taxon>Cladocopium</taxon>
    </lineage>
</organism>
<keyword evidence="7" id="KW-1185">Reference proteome</keyword>
<dbReference type="GO" id="GO:0005634">
    <property type="term" value="C:nucleus"/>
    <property type="evidence" value="ECO:0007669"/>
    <property type="project" value="UniProtKB-UniRule"/>
</dbReference>
<comment type="caution">
    <text evidence="5">The sequence shown here is derived from an EMBL/GenBank/DDBJ whole genome shotgun (WGS) entry which is preliminary data.</text>
</comment>
<evidence type="ECO:0000313" key="7">
    <source>
        <dbReference type="Proteomes" id="UP001152797"/>
    </source>
</evidence>
<name>A0A9P1DAK8_9DINO</name>
<dbReference type="PANTHER" id="PTHR48112:SF22">
    <property type="entry name" value="MITOCHONDRIAL TRANSCRIPTION FACTOR A, ISOFORM B"/>
    <property type="match status" value="1"/>
</dbReference>